<dbReference type="EMBL" id="LAZR01030220">
    <property type="protein sequence ID" value="KKL57273.1"/>
    <property type="molecule type" value="Genomic_DNA"/>
</dbReference>
<comment type="caution">
    <text evidence="5">The sequence shown here is derived from an EMBL/GenBank/DDBJ whole genome shotgun (WGS) entry which is preliminary data.</text>
</comment>
<evidence type="ECO:0000256" key="2">
    <source>
        <dbReference type="ARBA" id="ARBA00022801"/>
    </source>
</evidence>
<dbReference type="AlphaFoldDB" id="A0A0F9D6D0"/>
<organism evidence="5">
    <name type="scientific">marine sediment metagenome</name>
    <dbReference type="NCBI Taxonomy" id="412755"/>
    <lineage>
        <taxon>unclassified sequences</taxon>
        <taxon>metagenomes</taxon>
        <taxon>ecological metagenomes</taxon>
    </lineage>
</organism>
<dbReference type="Pfam" id="PF00089">
    <property type="entry name" value="Trypsin"/>
    <property type="match status" value="1"/>
</dbReference>
<sequence length="207" mass="22066">MGQTVLSVETMPECGLDAQNPTCAIVPVCQPATSPLCKEPRWSDWHDAWVRVRPSNTEPIMRIIAEAPDATVARGKVDEMMQLVAEVTGTGTDDEFTDSARQRDINSGPYDDFIQTDAPINRGNSGGPLFNVAGEVIGINTAIYSQSGGSIGIGFAIPSSVARLVIAQLMDHGRVRRGWLGVHIQAVTEEIAESLGLDTVHGVLVAG</sequence>
<reference evidence="5" key="1">
    <citation type="journal article" date="2015" name="Nature">
        <title>Complex archaea that bridge the gap between prokaryotes and eukaryotes.</title>
        <authorList>
            <person name="Spang A."/>
            <person name="Saw J.H."/>
            <person name="Jorgensen S.L."/>
            <person name="Zaremba-Niedzwiedzka K."/>
            <person name="Martijn J."/>
            <person name="Lind A.E."/>
            <person name="van Eijk R."/>
            <person name="Schleper C."/>
            <person name="Guy L."/>
            <person name="Ettema T.J."/>
        </authorList>
    </citation>
    <scope>NUCLEOTIDE SEQUENCE</scope>
</reference>
<dbReference type="SUPFAM" id="SSF50494">
    <property type="entry name" value="Trypsin-like serine proteases"/>
    <property type="match status" value="1"/>
</dbReference>
<name>A0A0F9D6D0_9ZZZZ</name>
<dbReference type="GO" id="GO:0004252">
    <property type="term" value="F:serine-type endopeptidase activity"/>
    <property type="evidence" value="ECO:0007669"/>
    <property type="project" value="InterPro"/>
</dbReference>
<dbReference type="Pfam" id="PF00408">
    <property type="entry name" value="PGM_PMM_IV"/>
    <property type="match status" value="1"/>
</dbReference>
<dbReference type="InterPro" id="IPR009003">
    <property type="entry name" value="Peptidase_S1_PA"/>
</dbReference>
<keyword evidence="1" id="KW-0645">Protease</keyword>
<feature type="domain" description="Alpha-D-phosphohexomutase C-terminal" evidence="4">
    <location>
        <begin position="47"/>
        <end position="79"/>
    </location>
</feature>
<dbReference type="SUPFAM" id="SSF55957">
    <property type="entry name" value="Phosphoglucomutase, C-terminal domain"/>
    <property type="match status" value="1"/>
</dbReference>
<feature type="non-terminal residue" evidence="5">
    <location>
        <position position="207"/>
    </location>
</feature>
<dbReference type="InterPro" id="IPR051201">
    <property type="entry name" value="Chloro_Bact_Ser_Proteases"/>
</dbReference>
<dbReference type="Gene3D" id="2.40.10.120">
    <property type="match status" value="1"/>
</dbReference>
<feature type="domain" description="Peptidase S1" evidence="3">
    <location>
        <begin position="85"/>
        <end position="162"/>
    </location>
</feature>
<dbReference type="InterPro" id="IPR005843">
    <property type="entry name" value="A-D-PHexomutase_C"/>
</dbReference>
<evidence type="ECO:0000259" key="4">
    <source>
        <dbReference type="Pfam" id="PF00408"/>
    </source>
</evidence>
<dbReference type="PANTHER" id="PTHR43343:SF3">
    <property type="entry name" value="PROTEASE DO-LIKE 8, CHLOROPLASTIC"/>
    <property type="match status" value="1"/>
</dbReference>
<evidence type="ECO:0000259" key="3">
    <source>
        <dbReference type="Pfam" id="PF00089"/>
    </source>
</evidence>
<dbReference type="InterPro" id="IPR001254">
    <property type="entry name" value="Trypsin_dom"/>
</dbReference>
<dbReference type="PANTHER" id="PTHR43343">
    <property type="entry name" value="PEPTIDASE S12"/>
    <property type="match status" value="1"/>
</dbReference>
<dbReference type="GO" id="GO:0016868">
    <property type="term" value="F:intramolecular phosphotransferase activity"/>
    <property type="evidence" value="ECO:0007669"/>
    <property type="project" value="InterPro"/>
</dbReference>
<evidence type="ECO:0000256" key="1">
    <source>
        <dbReference type="ARBA" id="ARBA00022670"/>
    </source>
</evidence>
<protein>
    <submittedName>
        <fullName evidence="5">Uncharacterized protein</fullName>
    </submittedName>
</protein>
<proteinExistence type="predicted"/>
<gene>
    <name evidence="5" type="ORF">LCGC14_2237090</name>
</gene>
<dbReference type="GO" id="GO:0006508">
    <property type="term" value="P:proteolysis"/>
    <property type="evidence" value="ECO:0007669"/>
    <property type="project" value="UniProtKB-KW"/>
</dbReference>
<accession>A0A0F9D6D0</accession>
<dbReference type="InterPro" id="IPR036900">
    <property type="entry name" value="A-D-PHexomutase_C_sf"/>
</dbReference>
<evidence type="ECO:0000313" key="5">
    <source>
        <dbReference type="EMBL" id="KKL57273.1"/>
    </source>
</evidence>
<keyword evidence="2" id="KW-0378">Hydrolase</keyword>